<evidence type="ECO:0000259" key="8">
    <source>
        <dbReference type="PROSITE" id="PS50011"/>
    </source>
</evidence>
<feature type="compositionally biased region" description="Basic and acidic residues" evidence="7">
    <location>
        <begin position="15"/>
        <end position="29"/>
    </location>
</feature>
<evidence type="ECO:0000256" key="4">
    <source>
        <dbReference type="ARBA" id="ARBA00022741"/>
    </source>
</evidence>
<evidence type="ECO:0000256" key="1">
    <source>
        <dbReference type="ARBA" id="ARBA00012513"/>
    </source>
</evidence>
<protein>
    <recommendedName>
        <fullName evidence="1">non-specific serine/threonine protein kinase</fullName>
        <ecNumber evidence="1">2.7.11.1</ecNumber>
    </recommendedName>
</protein>
<dbReference type="EMBL" id="BMVX01000011">
    <property type="protein sequence ID" value="GGZ70448.1"/>
    <property type="molecule type" value="Genomic_DNA"/>
</dbReference>
<dbReference type="Pfam" id="PF05147">
    <property type="entry name" value="LANC_like"/>
    <property type="match status" value="1"/>
</dbReference>
<dbReference type="Gene3D" id="1.10.510.10">
    <property type="entry name" value="Transferase(Phosphotransferase) domain 1"/>
    <property type="match status" value="1"/>
</dbReference>
<dbReference type="EC" id="2.7.11.1" evidence="1"/>
<dbReference type="InterPro" id="IPR000719">
    <property type="entry name" value="Prot_kinase_dom"/>
</dbReference>
<dbReference type="NCBIfam" id="NF038150">
    <property type="entry name" value="lanthi_synth_IV"/>
    <property type="match status" value="1"/>
</dbReference>
<dbReference type="GO" id="GO:0005975">
    <property type="term" value="P:carbohydrate metabolic process"/>
    <property type="evidence" value="ECO:0007669"/>
    <property type="project" value="InterPro"/>
</dbReference>
<evidence type="ECO:0000256" key="7">
    <source>
        <dbReference type="SAM" id="MobiDB-lite"/>
    </source>
</evidence>
<name>A0A918QU71_9ACTN</name>
<evidence type="ECO:0000256" key="2">
    <source>
        <dbReference type="ARBA" id="ARBA00022527"/>
    </source>
</evidence>
<dbReference type="AlphaFoldDB" id="A0A918QU71"/>
<dbReference type="InterPro" id="IPR011009">
    <property type="entry name" value="Kinase-like_dom_sf"/>
</dbReference>
<dbReference type="SMART" id="SM00220">
    <property type="entry name" value="S_TKc"/>
    <property type="match status" value="1"/>
</dbReference>
<dbReference type="Gene3D" id="1.50.10.10">
    <property type="match status" value="1"/>
</dbReference>
<evidence type="ECO:0000256" key="3">
    <source>
        <dbReference type="ARBA" id="ARBA00022679"/>
    </source>
</evidence>
<dbReference type="InterPro" id="IPR007822">
    <property type="entry name" value="LANC-like"/>
</dbReference>
<dbReference type="PROSITE" id="PS50011">
    <property type="entry name" value="PROTEIN_KINASE_DOM"/>
    <property type="match status" value="1"/>
</dbReference>
<comment type="caution">
    <text evidence="9">The sequence shown here is derived from an EMBL/GenBank/DDBJ whole genome shotgun (WGS) entry which is preliminary data.</text>
</comment>
<dbReference type="PRINTS" id="PR01950">
    <property type="entry name" value="LANCSUPER"/>
</dbReference>
<dbReference type="PANTHER" id="PTHR43289">
    <property type="entry name" value="MITOGEN-ACTIVATED PROTEIN KINASE KINASE KINASE 20-RELATED"/>
    <property type="match status" value="1"/>
</dbReference>
<dbReference type="Gene3D" id="3.30.200.20">
    <property type="entry name" value="Phosphorylase Kinase, domain 1"/>
    <property type="match status" value="1"/>
</dbReference>
<reference evidence="9" key="2">
    <citation type="submission" date="2020-09" db="EMBL/GenBank/DDBJ databases">
        <authorList>
            <person name="Sun Q."/>
            <person name="Ohkuma M."/>
        </authorList>
    </citation>
    <scope>NUCLEOTIDE SEQUENCE</scope>
    <source>
        <strain evidence="9">JCM 4834</strain>
    </source>
</reference>
<dbReference type="Pfam" id="PF25816">
    <property type="entry name" value="RamC_N"/>
    <property type="match status" value="1"/>
</dbReference>
<feature type="region of interest" description="Disordered" evidence="7">
    <location>
        <begin position="480"/>
        <end position="502"/>
    </location>
</feature>
<evidence type="ECO:0000256" key="5">
    <source>
        <dbReference type="ARBA" id="ARBA00022777"/>
    </source>
</evidence>
<dbReference type="InterPro" id="IPR012341">
    <property type="entry name" value="6hp_glycosidase-like_sf"/>
</dbReference>
<keyword evidence="5" id="KW-0418">Kinase</keyword>
<reference evidence="9" key="1">
    <citation type="journal article" date="2014" name="Int. J. Syst. Evol. Microbiol.">
        <title>Complete genome sequence of Corynebacterium casei LMG S-19264T (=DSM 44701T), isolated from a smear-ripened cheese.</title>
        <authorList>
            <consortium name="US DOE Joint Genome Institute (JGI-PGF)"/>
            <person name="Walter F."/>
            <person name="Albersmeier A."/>
            <person name="Kalinowski J."/>
            <person name="Ruckert C."/>
        </authorList>
    </citation>
    <scope>NUCLEOTIDE SEQUENCE</scope>
    <source>
        <strain evidence="9">JCM 4834</strain>
    </source>
</reference>
<keyword evidence="4" id="KW-0547">Nucleotide-binding</keyword>
<dbReference type="Proteomes" id="UP000634660">
    <property type="component" value="Unassembled WGS sequence"/>
</dbReference>
<accession>A0A918QU71</accession>
<evidence type="ECO:0000256" key="6">
    <source>
        <dbReference type="ARBA" id="ARBA00022840"/>
    </source>
</evidence>
<dbReference type="RefSeq" id="WP_229886451.1">
    <property type="nucleotide sequence ID" value="NZ_BMVX01000011.1"/>
</dbReference>
<evidence type="ECO:0000313" key="9">
    <source>
        <dbReference type="EMBL" id="GGZ70448.1"/>
    </source>
</evidence>
<keyword evidence="3" id="KW-0808">Transferase</keyword>
<evidence type="ECO:0000313" key="10">
    <source>
        <dbReference type="Proteomes" id="UP000634660"/>
    </source>
</evidence>
<gene>
    <name evidence="9" type="ORF">GCM10010371_32950</name>
</gene>
<feature type="domain" description="Protein kinase" evidence="8">
    <location>
        <begin position="229"/>
        <end position="487"/>
    </location>
</feature>
<feature type="region of interest" description="Disordered" evidence="7">
    <location>
        <begin position="1"/>
        <end position="29"/>
    </location>
</feature>
<dbReference type="Pfam" id="PF00069">
    <property type="entry name" value="Pkinase"/>
    <property type="match status" value="1"/>
</dbReference>
<proteinExistence type="predicted"/>
<keyword evidence="6" id="KW-0067">ATP-binding</keyword>
<dbReference type="InterPro" id="IPR057929">
    <property type="entry name" value="RamC_N"/>
</dbReference>
<dbReference type="SUPFAM" id="SSF158745">
    <property type="entry name" value="LanC-like"/>
    <property type="match status" value="1"/>
</dbReference>
<dbReference type="PANTHER" id="PTHR43289:SF6">
    <property type="entry name" value="SERINE_THREONINE-PROTEIN KINASE NEKL-3"/>
    <property type="match status" value="1"/>
</dbReference>
<dbReference type="GO" id="GO:0031179">
    <property type="term" value="P:peptide modification"/>
    <property type="evidence" value="ECO:0007669"/>
    <property type="project" value="InterPro"/>
</dbReference>
<dbReference type="GO" id="GO:0004674">
    <property type="term" value="F:protein serine/threonine kinase activity"/>
    <property type="evidence" value="ECO:0007669"/>
    <property type="project" value="UniProtKB-KW"/>
</dbReference>
<organism evidence="9 10">
    <name type="scientific">Streptomyces subrutilus</name>
    <dbReference type="NCBI Taxonomy" id="36818"/>
    <lineage>
        <taxon>Bacteria</taxon>
        <taxon>Bacillati</taxon>
        <taxon>Actinomycetota</taxon>
        <taxon>Actinomycetes</taxon>
        <taxon>Kitasatosporales</taxon>
        <taxon>Streptomycetaceae</taxon>
        <taxon>Streptomyces</taxon>
    </lineage>
</organism>
<dbReference type="GO" id="GO:0005524">
    <property type="term" value="F:ATP binding"/>
    <property type="evidence" value="ECO:0007669"/>
    <property type="project" value="UniProtKB-KW"/>
</dbReference>
<feature type="region of interest" description="Disordered" evidence="7">
    <location>
        <begin position="667"/>
        <end position="688"/>
    </location>
</feature>
<dbReference type="SMART" id="SM01260">
    <property type="entry name" value="LANC_like"/>
    <property type="match status" value="1"/>
</dbReference>
<keyword evidence="2" id="KW-0723">Serine/threonine-protein kinase</keyword>
<sequence>MVEPVGAGRAHGGRAGRDDNRDNRDGRDDVSARDLRERLGALVGGHGRRCRADGVWLYLFDAAMPAYEHGWKLHLSARPEDLAATVELVVPVLLRYTCDAKFAVSAAVLREVNSGAGDPHVVGKAVTVYPRARDLVALAGELAEVLAGRPGPRVLSDRRVRQDSPVYYRYGPFRVSGPGAAALVMTGPDGQGFAGRASARYRQPPWAADPFGRPAPGAGRASHQVGGRFRLTAGIARSPHGDVYRGVDETTGDRVVVKQARAHTGADDDGVDACGRLRHEHGVLAALDGVHGVPRLLDHLRHGEDEFLVMTDCGPADLRREVLERGPYRWRSGRDVTALAHRLLTVLDAVHARGVVVCDLKPGNVVLDADGAGHVVDFGISALGGSRPAGATRGYSLPVYRAGRAPEPADDLYALGATLHYALTGMDPVVVDPDPAVNRARTLACLAAALPGAARRPLRRLVAALLLPDPGERTAAAHRFRSGGPALPGPAARSGGGRVPSPPRISAGLLDEVIAHTVATCVRAVPGLLAAPGPHPPGSSLTLYAGAAGVGLELLRHLDRPGVPRAVTELARRTLDHPELPILGAGLYTGRTGVDVFLRSAAALLGAPAPRPCAPPAYDTTGDQIGGAAGVGTGHLVMARQAYEAGRTEEARHHLSVAGACADALPAPAPADAADPRSGRPASSSDAAYEDGFAHGAAGIVHFLHAHHRLSGDPAVGAAARGALARLAARTPGLLAAAGRPEASRRYGSWCRGLAGVGTVLVETGVREEDADLLALGVRCARACHRLAPGMSLVSQCCGLSGVGELLVDAAYATGDDRLWDAAEEVAGLILARSGGTARRPLFPDHTLAGTGVAWATGGAGVLSFVRRLRARGGTRLCTPA</sequence>
<dbReference type="SUPFAM" id="SSF56112">
    <property type="entry name" value="Protein kinase-like (PK-like)"/>
    <property type="match status" value="1"/>
</dbReference>